<protein>
    <submittedName>
        <fullName evidence="1">Uncharacterized protein</fullName>
    </submittedName>
</protein>
<organism evidence="1 2">
    <name type="scientific">Thalictrum thalictroides</name>
    <name type="common">Rue-anemone</name>
    <name type="synonym">Anemone thalictroides</name>
    <dbReference type="NCBI Taxonomy" id="46969"/>
    <lineage>
        <taxon>Eukaryota</taxon>
        <taxon>Viridiplantae</taxon>
        <taxon>Streptophyta</taxon>
        <taxon>Embryophyta</taxon>
        <taxon>Tracheophyta</taxon>
        <taxon>Spermatophyta</taxon>
        <taxon>Magnoliopsida</taxon>
        <taxon>Ranunculales</taxon>
        <taxon>Ranunculaceae</taxon>
        <taxon>Thalictroideae</taxon>
        <taxon>Thalictrum</taxon>
    </lineage>
</organism>
<gene>
    <name evidence="1" type="ORF">FRX31_014106</name>
</gene>
<reference evidence="1 2" key="1">
    <citation type="submission" date="2020-06" db="EMBL/GenBank/DDBJ databases">
        <title>Transcriptomic and genomic resources for Thalictrum thalictroides and T. hernandezii: Facilitating candidate gene discovery in an emerging model plant lineage.</title>
        <authorList>
            <person name="Arias T."/>
            <person name="Riano-Pachon D.M."/>
            <person name="Di Stilio V.S."/>
        </authorList>
    </citation>
    <scope>NUCLEOTIDE SEQUENCE [LARGE SCALE GENOMIC DNA]</scope>
    <source>
        <strain evidence="2">cv. WT478/WT964</strain>
        <tissue evidence="1">Leaves</tissue>
    </source>
</reference>
<dbReference type="InterPro" id="IPR036758">
    <property type="entry name" value="At5g01610-like"/>
</dbReference>
<comment type="caution">
    <text evidence="1">The sequence shown here is derived from an EMBL/GenBank/DDBJ whole genome shotgun (WGS) entry which is preliminary data.</text>
</comment>
<dbReference type="Pfam" id="PF04398">
    <property type="entry name" value="DUF538"/>
    <property type="match status" value="1"/>
</dbReference>
<evidence type="ECO:0000313" key="1">
    <source>
        <dbReference type="EMBL" id="KAF5196311.1"/>
    </source>
</evidence>
<proteinExistence type="predicted"/>
<accession>A0A7J6WG04</accession>
<dbReference type="Gene3D" id="2.30.240.10">
    <property type="entry name" value="At5g01610-like"/>
    <property type="match status" value="1"/>
</dbReference>
<dbReference type="EMBL" id="JABWDY010016169">
    <property type="protein sequence ID" value="KAF5196311.1"/>
    <property type="molecule type" value="Genomic_DNA"/>
</dbReference>
<feature type="non-terminal residue" evidence="1">
    <location>
        <position position="60"/>
    </location>
</feature>
<dbReference type="Proteomes" id="UP000554482">
    <property type="component" value="Unassembled WGS sequence"/>
</dbReference>
<dbReference type="OrthoDB" id="10351420at2759"/>
<sequence>MSNCQRDIAYKKAHCTVVEGMKTKLIVWVKVTNVAVESYKSDKVWFTAGVKKSKPKDAYE</sequence>
<dbReference type="InterPro" id="IPR007493">
    <property type="entry name" value="DUF538"/>
</dbReference>
<evidence type="ECO:0000313" key="2">
    <source>
        <dbReference type="Proteomes" id="UP000554482"/>
    </source>
</evidence>
<keyword evidence="2" id="KW-1185">Reference proteome</keyword>
<dbReference type="AlphaFoldDB" id="A0A7J6WG04"/>
<name>A0A7J6WG04_THATH</name>
<dbReference type="SUPFAM" id="SSF141562">
    <property type="entry name" value="At5g01610-like"/>
    <property type="match status" value="1"/>
</dbReference>